<feature type="compositionally biased region" description="Basic and acidic residues" evidence="1">
    <location>
        <begin position="134"/>
        <end position="178"/>
    </location>
</feature>
<proteinExistence type="predicted"/>
<feature type="region of interest" description="Disordered" evidence="1">
    <location>
        <begin position="1"/>
        <end position="178"/>
    </location>
</feature>
<keyword evidence="3" id="KW-1185">Reference proteome</keyword>
<sequence length="178" mass="19682">MTTASSKAKGLDCSLKKLSISPSSKSKATKAPVADSWEEATSSDEDDTPSQPSTPTAHETPGPPPPTPISPTSRHPRNKGRTDWTTFNTRLPPSYSSGPNTTPRSPPSSDKRPEKSRAVAERMIAGALGVRAPKKTEEGKAYEKAVRDNERKRRERAKEEAEREEKKREEMRRAVWDD</sequence>
<dbReference type="EMBL" id="JBHFEH010000001">
    <property type="protein sequence ID" value="KAL2059651.1"/>
    <property type="molecule type" value="Genomic_DNA"/>
</dbReference>
<comment type="caution">
    <text evidence="2">The sequence shown here is derived from an EMBL/GenBank/DDBJ whole genome shotgun (WGS) entry which is preliminary data.</text>
</comment>
<name>A0ABR4BPC4_9LECA</name>
<feature type="compositionally biased region" description="Basic and acidic residues" evidence="1">
    <location>
        <begin position="109"/>
        <end position="120"/>
    </location>
</feature>
<gene>
    <name evidence="2" type="ORF">ABVK25_000944</name>
</gene>
<feature type="compositionally biased region" description="Polar residues" evidence="1">
    <location>
        <begin position="83"/>
        <end position="103"/>
    </location>
</feature>
<evidence type="ECO:0000313" key="3">
    <source>
        <dbReference type="Proteomes" id="UP001590951"/>
    </source>
</evidence>
<evidence type="ECO:0000256" key="1">
    <source>
        <dbReference type="SAM" id="MobiDB-lite"/>
    </source>
</evidence>
<organism evidence="2 3">
    <name type="scientific">Lepraria finkii</name>
    <dbReference type="NCBI Taxonomy" id="1340010"/>
    <lineage>
        <taxon>Eukaryota</taxon>
        <taxon>Fungi</taxon>
        <taxon>Dikarya</taxon>
        <taxon>Ascomycota</taxon>
        <taxon>Pezizomycotina</taxon>
        <taxon>Lecanoromycetes</taxon>
        <taxon>OSLEUM clade</taxon>
        <taxon>Lecanoromycetidae</taxon>
        <taxon>Lecanorales</taxon>
        <taxon>Lecanorineae</taxon>
        <taxon>Stereocaulaceae</taxon>
        <taxon>Lepraria</taxon>
    </lineage>
</organism>
<protein>
    <submittedName>
        <fullName evidence="2">Uncharacterized protein</fullName>
    </submittedName>
</protein>
<accession>A0ABR4BPC4</accession>
<reference evidence="2 3" key="1">
    <citation type="submission" date="2024-09" db="EMBL/GenBank/DDBJ databases">
        <title>Rethinking Asexuality: The Enigmatic Case of Functional Sexual Genes in Lepraria (Stereocaulaceae).</title>
        <authorList>
            <person name="Doellman M."/>
            <person name="Sun Y."/>
            <person name="Barcenas-Pena A."/>
            <person name="Lumbsch H.T."/>
            <person name="Grewe F."/>
        </authorList>
    </citation>
    <scope>NUCLEOTIDE SEQUENCE [LARGE SCALE GENOMIC DNA]</scope>
    <source>
        <strain evidence="2 3">Grewe 0041</strain>
    </source>
</reference>
<feature type="compositionally biased region" description="Acidic residues" evidence="1">
    <location>
        <begin position="36"/>
        <end position="48"/>
    </location>
</feature>
<feature type="compositionally biased region" description="Low complexity" evidence="1">
    <location>
        <begin position="16"/>
        <end position="32"/>
    </location>
</feature>
<evidence type="ECO:0000313" key="2">
    <source>
        <dbReference type="EMBL" id="KAL2059651.1"/>
    </source>
</evidence>
<dbReference type="Proteomes" id="UP001590951">
    <property type="component" value="Unassembled WGS sequence"/>
</dbReference>